<feature type="region of interest" description="Disordered" evidence="1">
    <location>
        <begin position="14"/>
        <end position="35"/>
    </location>
</feature>
<protein>
    <submittedName>
        <fullName evidence="2">Uncharacterized protein</fullName>
    </submittedName>
</protein>
<evidence type="ECO:0000313" key="2">
    <source>
        <dbReference type="EMBL" id="GBN38669.1"/>
    </source>
</evidence>
<feature type="compositionally biased region" description="Acidic residues" evidence="1">
    <location>
        <begin position="78"/>
        <end position="90"/>
    </location>
</feature>
<gene>
    <name evidence="2" type="ORF">AVEN_211267_1</name>
</gene>
<comment type="caution">
    <text evidence="2">The sequence shown here is derived from an EMBL/GenBank/DDBJ whole genome shotgun (WGS) entry which is preliminary data.</text>
</comment>
<dbReference type="Proteomes" id="UP000499080">
    <property type="component" value="Unassembled WGS sequence"/>
</dbReference>
<keyword evidence="3" id="KW-1185">Reference proteome</keyword>
<sequence>MPFLARNIKVSKTKGLVRPNQNKNASVSSKEESQFFQPEVISEEKSIEALDTVLQANCQEVGNKVLSLKTTSNINQESLEDAESGSEPEQENERRFREVDNEIIEKD</sequence>
<dbReference type="EMBL" id="BGPR01009220">
    <property type="protein sequence ID" value="GBN38669.1"/>
    <property type="molecule type" value="Genomic_DNA"/>
</dbReference>
<accession>A0A4Y2NJ01</accession>
<feature type="compositionally biased region" description="Basic and acidic residues" evidence="1">
    <location>
        <begin position="91"/>
        <end position="107"/>
    </location>
</feature>
<feature type="compositionally biased region" description="Polar residues" evidence="1">
    <location>
        <begin position="19"/>
        <end position="28"/>
    </location>
</feature>
<feature type="region of interest" description="Disordered" evidence="1">
    <location>
        <begin position="72"/>
        <end position="107"/>
    </location>
</feature>
<evidence type="ECO:0000313" key="3">
    <source>
        <dbReference type="Proteomes" id="UP000499080"/>
    </source>
</evidence>
<evidence type="ECO:0000256" key="1">
    <source>
        <dbReference type="SAM" id="MobiDB-lite"/>
    </source>
</evidence>
<reference evidence="2 3" key="1">
    <citation type="journal article" date="2019" name="Sci. Rep.">
        <title>Orb-weaving spider Araneus ventricosus genome elucidates the spidroin gene catalogue.</title>
        <authorList>
            <person name="Kono N."/>
            <person name="Nakamura H."/>
            <person name="Ohtoshi R."/>
            <person name="Moran D.A.P."/>
            <person name="Shinohara A."/>
            <person name="Yoshida Y."/>
            <person name="Fujiwara M."/>
            <person name="Mori M."/>
            <person name="Tomita M."/>
            <person name="Arakawa K."/>
        </authorList>
    </citation>
    <scope>NUCLEOTIDE SEQUENCE [LARGE SCALE GENOMIC DNA]</scope>
</reference>
<name>A0A4Y2NJ01_ARAVE</name>
<dbReference type="AlphaFoldDB" id="A0A4Y2NJ01"/>
<organism evidence="2 3">
    <name type="scientific">Araneus ventricosus</name>
    <name type="common">Orbweaver spider</name>
    <name type="synonym">Epeira ventricosa</name>
    <dbReference type="NCBI Taxonomy" id="182803"/>
    <lineage>
        <taxon>Eukaryota</taxon>
        <taxon>Metazoa</taxon>
        <taxon>Ecdysozoa</taxon>
        <taxon>Arthropoda</taxon>
        <taxon>Chelicerata</taxon>
        <taxon>Arachnida</taxon>
        <taxon>Araneae</taxon>
        <taxon>Araneomorphae</taxon>
        <taxon>Entelegynae</taxon>
        <taxon>Araneoidea</taxon>
        <taxon>Araneidae</taxon>
        <taxon>Araneus</taxon>
    </lineage>
</organism>
<proteinExistence type="predicted"/>